<keyword evidence="7" id="KW-1185">Reference proteome</keyword>
<proteinExistence type="predicted"/>
<dbReference type="Gene3D" id="3.40.50.150">
    <property type="entry name" value="Vaccinia Virus protein VP39"/>
    <property type="match status" value="1"/>
</dbReference>
<organism evidence="6 7">
    <name type="scientific">Enteractinococcus fodinae</name>
    <dbReference type="NCBI Taxonomy" id="684663"/>
    <lineage>
        <taxon>Bacteria</taxon>
        <taxon>Bacillati</taxon>
        <taxon>Actinomycetota</taxon>
        <taxon>Actinomycetes</taxon>
        <taxon>Micrococcales</taxon>
        <taxon>Micrococcaceae</taxon>
    </lineage>
</organism>
<dbReference type="SUPFAM" id="SSF53335">
    <property type="entry name" value="S-adenosyl-L-methionine-dependent methyltransferases"/>
    <property type="match status" value="1"/>
</dbReference>
<dbReference type="InterPro" id="IPR025714">
    <property type="entry name" value="Methyltranfer_dom"/>
</dbReference>
<keyword evidence="2 6" id="KW-0808">Transferase</keyword>
<dbReference type="PANTHER" id="PTHR18895">
    <property type="entry name" value="HEMK METHYLTRANSFERASE"/>
    <property type="match status" value="1"/>
</dbReference>
<dbReference type="PANTHER" id="PTHR18895:SF74">
    <property type="entry name" value="MTRF1L RELEASE FACTOR GLUTAMINE METHYLTRANSFERASE"/>
    <property type="match status" value="1"/>
</dbReference>
<gene>
    <name evidence="6" type="ORF">J2S62_001045</name>
</gene>
<name>A0ABU2B1Z3_9MICC</name>
<evidence type="ECO:0000259" key="5">
    <source>
        <dbReference type="Pfam" id="PF17827"/>
    </source>
</evidence>
<evidence type="ECO:0000256" key="1">
    <source>
        <dbReference type="ARBA" id="ARBA00022603"/>
    </source>
</evidence>
<dbReference type="RefSeq" id="WP_310172169.1">
    <property type="nucleotide sequence ID" value="NZ_BAABHE010000002.1"/>
</dbReference>
<dbReference type="EMBL" id="JAVDYJ010000001">
    <property type="protein sequence ID" value="MDR7346788.1"/>
    <property type="molecule type" value="Genomic_DNA"/>
</dbReference>
<evidence type="ECO:0000313" key="6">
    <source>
        <dbReference type="EMBL" id="MDR7346788.1"/>
    </source>
</evidence>
<comment type="caution">
    <text evidence="6">The sequence shown here is derived from an EMBL/GenBank/DDBJ whole genome shotgun (WGS) entry which is preliminary data.</text>
</comment>
<feature type="domain" description="Methyltransferase" evidence="4">
    <location>
        <begin position="117"/>
        <end position="276"/>
    </location>
</feature>
<dbReference type="Gene3D" id="1.10.8.10">
    <property type="entry name" value="DNA helicase RuvA subunit, C-terminal domain"/>
    <property type="match status" value="1"/>
</dbReference>
<dbReference type="GO" id="GO:0032259">
    <property type="term" value="P:methylation"/>
    <property type="evidence" value="ECO:0007669"/>
    <property type="project" value="UniProtKB-KW"/>
</dbReference>
<dbReference type="PROSITE" id="PS00092">
    <property type="entry name" value="N6_MTASE"/>
    <property type="match status" value="1"/>
</dbReference>
<evidence type="ECO:0000313" key="7">
    <source>
        <dbReference type="Proteomes" id="UP001183794"/>
    </source>
</evidence>
<evidence type="ECO:0000256" key="3">
    <source>
        <dbReference type="ARBA" id="ARBA00022691"/>
    </source>
</evidence>
<accession>A0ABU2B1Z3</accession>
<feature type="domain" description="Release factor glutamine methyltransferase N-terminal" evidence="5">
    <location>
        <begin position="7"/>
        <end position="78"/>
    </location>
</feature>
<dbReference type="InterPro" id="IPR002052">
    <property type="entry name" value="DNA_methylase_N6_adenine_CS"/>
</dbReference>
<dbReference type="InterPro" id="IPR004556">
    <property type="entry name" value="HemK-like"/>
</dbReference>
<dbReference type="EC" id="2.1.1.297" evidence="6"/>
<dbReference type="InterPro" id="IPR019874">
    <property type="entry name" value="RF_methyltr_PrmC"/>
</dbReference>
<keyword evidence="1 6" id="KW-0489">Methyltransferase</keyword>
<dbReference type="CDD" id="cd02440">
    <property type="entry name" value="AdoMet_MTases"/>
    <property type="match status" value="1"/>
</dbReference>
<dbReference type="Pfam" id="PF17827">
    <property type="entry name" value="PrmC_N"/>
    <property type="match status" value="1"/>
</dbReference>
<evidence type="ECO:0000256" key="2">
    <source>
        <dbReference type="ARBA" id="ARBA00022679"/>
    </source>
</evidence>
<dbReference type="NCBIfam" id="TIGR00536">
    <property type="entry name" value="hemK_fam"/>
    <property type="match status" value="1"/>
</dbReference>
<dbReference type="InterPro" id="IPR050320">
    <property type="entry name" value="N5-glutamine_MTase"/>
</dbReference>
<dbReference type="InterPro" id="IPR029063">
    <property type="entry name" value="SAM-dependent_MTases_sf"/>
</dbReference>
<dbReference type="NCBIfam" id="TIGR03534">
    <property type="entry name" value="RF_mod_PrmC"/>
    <property type="match status" value="1"/>
</dbReference>
<keyword evidence="3" id="KW-0949">S-adenosyl-L-methionine</keyword>
<evidence type="ECO:0000259" key="4">
    <source>
        <dbReference type="Pfam" id="PF13847"/>
    </source>
</evidence>
<dbReference type="GO" id="GO:0102559">
    <property type="term" value="F:peptide chain release factor N(5)-glutamine methyltransferase activity"/>
    <property type="evidence" value="ECO:0007669"/>
    <property type="project" value="UniProtKB-EC"/>
</dbReference>
<protein>
    <submittedName>
        <fullName evidence="6">Release factor glutamine methyltransferase</fullName>
        <ecNumber evidence="6">2.1.1.297</ecNumber>
    </submittedName>
</protein>
<dbReference type="InterPro" id="IPR040758">
    <property type="entry name" value="PrmC_N"/>
</dbReference>
<reference evidence="6 7" key="1">
    <citation type="submission" date="2023-07" db="EMBL/GenBank/DDBJ databases">
        <title>Sequencing the genomes of 1000 actinobacteria strains.</title>
        <authorList>
            <person name="Klenk H.-P."/>
        </authorList>
    </citation>
    <scope>NUCLEOTIDE SEQUENCE [LARGE SCALE GENOMIC DNA]</scope>
    <source>
        <strain evidence="6 7">DSM 22966</strain>
    </source>
</reference>
<sequence>MANVNDVLAAVQHQLHRAGIDSPTAEAAIIVSHVLEVTRGKLGVMRALGEDIAEDSAARIEQLARARATRVPLQHLTGETTFYGVDLKVEPGVFIPRVETEILVETTLQHFEGGTGQLKMLDLCTGSGAIAAALADQFTQRARATRTWAIDVDPDAVKLAQHNTRHYNVSVLCADATDTEAIVAADPTLADQLGSFDVVVSNPPYIPTATPVTQPEAEQDPHVALYGGSPDGLAVPQQIAAVAAEWLAPGGFFMMEHDHTHAAEIADALHKNPLWHQVETVQDLTGTQRFVSAVRA</sequence>
<dbReference type="Proteomes" id="UP001183794">
    <property type="component" value="Unassembled WGS sequence"/>
</dbReference>
<dbReference type="Pfam" id="PF13847">
    <property type="entry name" value="Methyltransf_31"/>
    <property type="match status" value="1"/>
</dbReference>